<comment type="caution">
    <text evidence="4">The sequence shown here is derived from an EMBL/GenBank/DDBJ whole genome shotgun (WGS) entry which is preliminary data.</text>
</comment>
<feature type="domain" description="Rhodanese" evidence="3">
    <location>
        <begin position="15"/>
        <end position="134"/>
    </location>
</feature>
<evidence type="ECO:0000313" key="5">
    <source>
        <dbReference type="Proteomes" id="UP000252254"/>
    </source>
</evidence>
<dbReference type="PANTHER" id="PTHR11364">
    <property type="entry name" value="THIOSULFATE SULFERTANSFERASE"/>
    <property type="match status" value="1"/>
</dbReference>
<evidence type="ECO:0000256" key="1">
    <source>
        <dbReference type="ARBA" id="ARBA00022679"/>
    </source>
</evidence>
<dbReference type="PROSITE" id="PS00380">
    <property type="entry name" value="RHODANESE_1"/>
    <property type="match status" value="1"/>
</dbReference>
<dbReference type="GO" id="GO:0004792">
    <property type="term" value="F:thiosulfate-cyanide sulfurtransferase activity"/>
    <property type="evidence" value="ECO:0007669"/>
    <property type="project" value="InterPro"/>
</dbReference>
<dbReference type="AlphaFoldDB" id="A0A366ED66"/>
<dbReference type="PROSITE" id="PS50206">
    <property type="entry name" value="RHODANESE_3"/>
    <property type="match status" value="1"/>
</dbReference>
<dbReference type="Proteomes" id="UP000252254">
    <property type="component" value="Unassembled WGS sequence"/>
</dbReference>
<dbReference type="PANTHER" id="PTHR11364:SF27">
    <property type="entry name" value="SULFURTRANSFERASE"/>
    <property type="match status" value="1"/>
</dbReference>
<dbReference type="InterPro" id="IPR001307">
    <property type="entry name" value="Thiosulphate_STrfase_CS"/>
</dbReference>
<proteinExistence type="predicted"/>
<keyword evidence="2" id="KW-0677">Repeat</keyword>
<dbReference type="Pfam" id="PF00581">
    <property type="entry name" value="Rhodanese"/>
    <property type="match status" value="1"/>
</dbReference>
<evidence type="ECO:0000313" key="4">
    <source>
        <dbReference type="EMBL" id="RBP00263.1"/>
    </source>
</evidence>
<gene>
    <name evidence="4" type="ORF">DES48_10223</name>
</gene>
<keyword evidence="5" id="KW-1185">Reference proteome</keyword>
<evidence type="ECO:0000259" key="3">
    <source>
        <dbReference type="PROSITE" id="PS50206"/>
    </source>
</evidence>
<dbReference type="RefSeq" id="WP_342769925.1">
    <property type="nucleotide sequence ID" value="NZ_BAABQN010000002.1"/>
</dbReference>
<keyword evidence="1" id="KW-0808">Transferase</keyword>
<dbReference type="CDD" id="cd01448">
    <property type="entry name" value="TST_Repeat_1"/>
    <property type="match status" value="1"/>
</dbReference>
<dbReference type="InterPro" id="IPR036873">
    <property type="entry name" value="Rhodanese-like_dom_sf"/>
</dbReference>
<name>A0A366ED66_9BACI</name>
<evidence type="ECO:0000256" key="2">
    <source>
        <dbReference type="ARBA" id="ARBA00022737"/>
    </source>
</evidence>
<dbReference type="Gene3D" id="3.40.250.10">
    <property type="entry name" value="Rhodanese-like domain"/>
    <property type="match status" value="1"/>
</dbReference>
<reference evidence="4 5" key="1">
    <citation type="submission" date="2018-06" db="EMBL/GenBank/DDBJ databases">
        <title>Genomic Encyclopedia of Type Strains, Phase IV (KMG-IV): sequencing the most valuable type-strain genomes for metagenomic binning, comparative biology and taxonomic classification.</title>
        <authorList>
            <person name="Goeker M."/>
        </authorList>
    </citation>
    <scope>NUCLEOTIDE SEQUENCE [LARGE SCALE GENOMIC DNA]</scope>
    <source>
        <strain evidence="4 5">DSM 15140</strain>
    </source>
</reference>
<accession>A0A366ED66</accession>
<sequence>MNFAVKNTWLADQLMNEQVRIVDCRFALGQPTKGIEDYQNSHLPGAVHFDLEKHLSGPVTEHGGRHPLPAIDTFKQALEQAGIDHTKTVVAYDAGEGAFASRFWWLLTYLGHEDVYVLMKVLQGGSKQDYRQQKKYQPIRLLHLRSTYKQIC</sequence>
<organism evidence="4 5">
    <name type="scientific">Paraliobacillus ryukyuensis</name>
    <dbReference type="NCBI Taxonomy" id="200904"/>
    <lineage>
        <taxon>Bacteria</taxon>
        <taxon>Bacillati</taxon>
        <taxon>Bacillota</taxon>
        <taxon>Bacilli</taxon>
        <taxon>Bacillales</taxon>
        <taxon>Bacillaceae</taxon>
        <taxon>Paraliobacillus</taxon>
    </lineage>
</organism>
<dbReference type="EMBL" id="QNRI01000002">
    <property type="protein sequence ID" value="RBP00263.1"/>
    <property type="molecule type" value="Genomic_DNA"/>
</dbReference>
<dbReference type="InterPro" id="IPR001763">
    <property type="entry name" value="Rhodanese-like_dom"/>
</dbReference>
<dbReference type="SMART" id="SM00450">
    <property type="entry name" value="RHOD"/>
    <property type="match status" value="1"/>
</dbReference>
<dbReference type="STRING" id="200904.GCA_900168775_00301"/>
<dbReference type="InterPro" id="IPR045078">
    <property type="entry name" value="TST/MPST-like"/>
</dbReference>
<dbReference type="SUPFAM" id="SSF52821">
    <property type="entry name" value="Rhodanese/Cell cycle control phosphatase"/>
    <property type="match status" value="1"/>
</dbReference>
<protein>
    <submittedName>
        <fullName evidence="4">Rhodanese-like domain-containing protein</fullName>
    </submittedName>
</protein>